<gene>
    <name evidence="2" type="ORF">DRJ00_07295</name>
</gene>
<feature type="domain" description="Cupin type-2" evidence="1">
    <location>
        <begin position="32"/>
        <end position="99"/>
    </location>
</feature>
<accession>A0A497E2A5</accession>
<name>A0A497E2A5_UNCAE</name>
<comment type="caution">
    <text evidence="2">The sequence shown here is derived from an EMBL/GenBank/DDBJ whole genome shotgun (WGS) entry which is preliminary data.</text>
</comment>
<reference evidence="2 3" key="1">
    <citation type="submission" date="2018-06" db="EMBL/GenBank/DDBJ databases">
        <title>Extensive metabolic versatility and redundancy in microbially diverse, dynamic hydrothermal sediments.</title>
        <authorList>
            <person name="Dombrowski N."/>
            <person name="Teske A."/>
            <person name="Baker B.J."/>
        </authorList>
    </citation>
    <scope>NUCLEOTIDE SEQUENCE [LARGE SCALE GENOMIC DNA]</scope>
    <source>
        <strain evidence="2">B47_G16</strain>
    </source>
</reference>
<protein>
    <submittedName>
        <fullName evidence="2">Cupin domain-containing protein</fullName>
    </submittedName>
</protein>
<sequence length="111" mass="12978">MQKVNEKERSYRGGDWGIKYLFRGPRIDWGVLLLKPGQKMGAHGHRKVEETFYFIQGSPKMVVNDVEYQAMEGDAFRVEPMEKHDIVNDTDEVVKVLFIKAPYLPEDKIEY</sequence>
<dbReference type="AlphaFoldDB" id="A0A497E2A5"/>
<evidence type="ECO:0000259" key="1">
    <source>
        <dbReference type="Pfam" id="PF07883"/>
    </source>
</evidence>
<proteinExistence type="predicted"/>
<dbReference type="InterPro" id="IPR011051">
    <property type="entry name" value="RmlC_Cupin_sf"/>
</dbReference>
<dbReference type="PANTHER" id="PTHR43346">
    <property type="entry name" value="LIGAND BINDING DOMAIN PROTEIN, PUTATIVE (AFU_ORTHOLOGUE AFUA_6G14370)-RELATED"/>
    <property type="match status" value="1"/>
</dbReference>
<evidence type="ECO:0000313" key="2">
    <source>
        <dbReference type="EMBL" id="RLE07899.1"/>
    </source>
</evidence>
<organism evidence="2 3">
    <name type="scientific">Aerophobetes bacterium</name>
    <dbReference type="NCBI Taxonomy" id="2030807"/>
    <lineage>
        <taxon>Bacteria</taxon>
        <taxon>Candidatus Aerophobota</taxon>
    </lineage>
</organism>
<dbReference type="SUPFAM" id="SSF51182">
    <property type="entry name" value="RmlC-like cupins"/>
    <property type="match status" value="1"/>
</dbReference>
<dbReference type="InterPro" id="IPR052538">
    <property type="entry name" value="Flavonoid_dioxygenase-like"/>
</dbReference>
<dbReference type="InterPro" id="IPR013096">
    <property type="entry name" value="Cupin_2"/>
</dbReference>
<dbReference type="InterPro" id="IPR014710">
    <property type="entry name" value="RmlC-like_jellyroll"/>
</dbReference>
<dbReference type="Proteomes" id="UP000279422">
    <property type="component" value="Unassembled WGS sequence"/>
</dbReference>
<dbReference type="EMBL" id="QMPZ01000132">
    <property type="protein sequence ID" value="RLE07899.1"/>
    <property type="molecule type" value="Genomic_DNA"/>
</dbReference>
<evidence type="ECO:0000313" key="3">
    <source>
        <dbReference type="Proteomes" id="UP000279422"/>
    </source>
</evidence>
<dbReference type="PANTHER" id="PTHR43346:SF1">
    <property type="entry name" value="QUERCETIN 2,3-DIOXYGENASE-RELATED"/>
    <property type="match status" value="1"/>
</dbReference>
<dbReference type="Gene3D" id="2.60.120.10">
    <property type="entry name" value="Jelly Rolls"/>
    <property type="match status" value="1"/>
</dbReference>
<dbReference type="Pfam" id="PF07883">
    <property type="entry name" value="Cupin_2"/>
    <property type="match status" value="1"/>
</dbReference>